<feature type="coiled-coil region" evidence="1">
    <location>
        <begin position="227"/>
        <end position="261"/>
    </location>
</feature>
<proteinExistence type="predicted"/>
<dbReference type="Proteomes" id="UP001597264">
    <property type="component" value="Unassembled WGS sequence"/>
</dbReference>
<evidence type="ECO:0000313" key="3">
    <source>
        <dbReference type="Proteomes" id="UP001597264"/>
    </source>
</evidence>
<protein>
    <submittedName>
        <fullName evidence="2">AAA family ATPase</fullName>
    </submittedName>
</protein>
<dbReference type="Gene3D" id="3.40.50.300">
    <property type="entry name" value="P-loop containing nucleotide triphosphate hydrolases"/>
    <property type="match status" value="1"/>
</dbReference>
<name>A0ABW3UE50_9GAMM</name>
<keyword evidence="3" id="KW-1185">Reference proteome</keyword>
<reference evidence="3" key="1">
    <citation type="journal article" date="2019" name="Int. J. Syst. Evol. Microbiol.">
        <title>The Global Catalogue of Microorganisms (GCM) 10K type strain sequencing project: providing services to taxonomists for standard genome sequencing and annotation.</title>
        <authorList>
            <consortium name="The Broad Institute Genomics Platform"/>
            <consortium name="The Broad Institute Genome Sequencing Center for Infectious Disease"/>
            <person name="Wu L."/>
            <person name="Ma J."/>
        </authorList>
    </citation>
    <scope>NUCLEOTIDE SEQUENCE [LARGE SCALE GENOMIC DNA]</scope>
    <source>
        <strain evidence="3">CCUG 54356</strain>
    </source>
</reference>
<evidence type="ECO:0000256" key="1">
    <source>
        <dbReference type="SAM" id="Coils"/>
    </source>
</evidence>
<accession>A0ABW3UE50</accession>
<evidence type="ECO:0000313" key="2">
    <source>
        <dbReference type="EMBL" id="MFD1217744.1"/>
    </source>
</evidence>
<dbReference type="RefSeq" id="WP_230438864.1">
    <property type="nucleotide sequence ID" value="NZ_CP087715.1"/>
</dbReference>
<dbReference type="SUPFAM" id="SSF52540">
    <property type="entry name" value="P-loop containing nucleoside triphosphate hydrolases"/>
    <property type="match status" value="1"/>
</dbReference>
<dbReference type="InterPro" id="IPR027417">
    <property type="entry name" value="P-loop_NTPase"/>
</dbReference>
<sequence length="573" mass="65421">MERNQLLIKQLTILSMPEKSAKTVTFHPQRNLITGENDVGKSTIIKSIYHSLGADVHFDNVWEKTDAISLLTFSYGGSDYKILRSRGHFGLFDERGTLLQSFDSVIKGLSPYLSKLFNSKLKLKQSKTNQRIPASPAIQFLPFYIDQDKSWSKPWNSFEGLGVFTSFKRDLINFITGIRPNEYFLLSERIDQLSASLTTLRDESGVLSSAKKAVEKYIPKATFDIDIKAFKRDVDKLIVKLEGLKNKENDYRKNLIKLKNKEAFIDNEIMLVSKSIREIDKDYEHSLNDLDGEITCPTCNATYENSMVSRFGLLEDIDTCRSLLADYLEDKKKVVKEVVKLESHLTLQGAKVREINNLLNEKKGKVRLKDLIRNESSKQVKEIFSRSQSGYISQIAEIEGEKSGLEDDRSKLNNKDRKELIINKFNTFIDLFLLKLNVHTLNSDGFSDIPLSVRSQGSDTPRALLAYYYAILFTSREFTSLPLFPLVVDSPNQQDQDAQNRYKIIKFIFENTPNDYQLILGTVDLHGVEYDGLTISPSTKLKLLDRDEFDTAYNEVIPLLDRLQASLISNSCS</sequence>
<gene>
    <name evidence="2" type="ORF">ACFQ2X_14125</name>
</gene>
<comment type="caution">
    <text evidence="2">The sequence shown here is derived from an EMBL/GenBank/DDBJ whole genome shotgun (WGS) entry which is preliminary data.</text>
</comment>
<dbReference type="EMBL" id="JBHTLR010000019">
    <property type="protein sequence ID" value="MFD1217744.1"/>
    <property type="molecule type" value="Genomic_DNA"/>
</dbReference>
<keyword evidence="1" id="KW-0175">Coiled coil</keyword>
<organism evidence="2 3">
    <name type="scientific">Microbulbifer celer</name>
    <dbReference type="NCBI Taxonomy" id="435905"/>
    <lineage>
        <taxon>Bacteria</taxon>
        <taxon>Pseudomonadati</taxon>
        <taxon>Pseudomonadota</taxon>
        <taxon>Gammaproteobacteria</taxon>
        <taxon>Cellvibrionales</taxon>
        <taxon>Microbulbiferaceae</taxon>
        <taxon>Microbulbifer</taxon>
    </lineage>
</organism>